<dbReference type="Gene3D" id="3.10.20.860">
    <property type="match status" value="1"/>
</dbReference>
<comment type="caution">
    <text evidence="2">The sequence shown here is derived from an EMBL/GenBank/DDBJ whole genome shotgun (WGS) entry which is preliminary data.</text>
</comment>
<dbReference type="InterPro" id="IPR010982">
    <property type="entry name" value="Lambda_DNA-bd_dom_sf"/>
</dbReference>
<dbReference type="InterPro" id="IPR022452">
    <property type="entry name" value="MqsA"/>
</dbReference>
<reference evidence="2" key="1">
    <citation type="journal article" date="2014" name="Front. Microbiol.">
        <title>High frequency of phylogenetically diverse reductive dehalogenase-homologous genes in deep subseafloor sedimentary metagenomes.</title>
        <authorList>
            <person name="Kawai M."/>
            <person name="Futagami T."/>
            <person name="Toyoda A."/>
            <person name="Takaki Y."/>
            <person name="Nishi S."/>
            <person name="Hori S."/>
            <person name="Arai W."/>
            <person name="Tsubouchi T."/>
            <person name="Morono Y."/>
            <person name="Uchiyama I."/>
            <person name="Ito T."/>
            <person name="Fujiyama A."/>
            <person name="Inagaki F."/>
            <person name="Takami H."/>
        </authorList>
    </citation>
    <scope>NUCLEOTIDE SEQUENCE</scope>
    <source>
        <strain evidence="2">Expedition CK06-06</strain>
    </source>
</reference>
<protein>
    <recommendedName>
        <fullName evidence="1">HTH cro/C1-type domain-containing protein</fullName>
    </recommendedName>
</protein>
<dbReference type="Pfam" id="PF15731">
    <property type="entry name" value="MqsA_antitoxin"/>
    <property type="match status" value="1"/>
</dbReference>
<dbReference type="InterPro" id="IPR032758">
    <property type="entry name" value="MqsA/HigA-2"/>
</dbReference>
<organism evidence="2">
    <name type="scientific">marine sediment metagenome</name>
    <dbReference type="NCBI Taxonomy" id="412755"/>
    <lineage>
        <taxon>unclassified sequences</taxon>
        <taxon>metagenomes</taxon>
        <taxon>ecological metagenomes</taxon>
    </lineage>
</organism>
<evidence type="ECO:0000259" key="1">
    <source>
        <dbReference type="PROSITE" id="PS50943"/>
    </source>
</evidence>
<proteinExistence type="predicted"/>
<sequence length="143" mass="16559">MKGNFCPNCEEFTDVKLETRKQVFNVRGEPIEIEGEVAICQKCGSKIFDEERDSRTLERAYSVYREKHKLLAPDEIRITREKYGLSQRALSRLLGWGEITIHRYENGAIQDKVHDSTLRLIEDPQNMQKLFETSCGKLASYTA</sequence>
<dbReference type="EMBL" id="BARV01004849">
    <property type="protein sequence ID" value="GAI08057.1"/>
    <property type="molecule type" value="Genomic_DNA"/>
</dbReference>
<evidence type="ECO:0000313" key="2">
    <source>
        <dbReference type="EMBL" id="GAI08057.1"/>
    </source>
</evidence>
<dbReference type="InterPro" id="IPR001387">
    <property type="entry name" value="Cro/C1-type_HTH"/>
</dbReference>
<dbReference type="SUPFAM" id="SSF47413">
    <property type="entry name" value="lambda repressor-like DNA-binding domains"/>
    <property type="match status" value="1"/>
</dbReference>
<feature type="domain" description="HTH cro/C1-type" evidence="1">
    <location>
        <begin position="76"/>
        <end position="107"/>
    </location>
</feature>
<accession>X1KLU9</accession>
<dbReference type="Gene3D" id="1.10.260.40">
    <property type="entry name" value="lambda repressor-like DNA-binding domains"/>
    <property type="match status" value="1"/>
</dbReference>
<dbReference type="NCBIfam" id="TIGR03831">
    <property type="entry name" value="YgiT_finger"/>
    <property type="match status" value="1"/>
</dbReference>
<dbReference type="InterPro" id="IPR022453">
    <property type="entry name" value="Znf_MqsA-type"/>
</dbReference>
<dbReference type="GO" id="GO:0003677">
    <property type="term" value="F:DNA binding"/>
    <property type="evidence" value="ECO:0007669"/>
    <property type="project" value="InterPro"/>
</dbReference>
<dbReference type="AlphaFoldDB" id="X1KLU9"/>
<dbReference type="PROSITE" id="PS50943">
    <property type="entry name" value="HTH_CROC1"/>
    <property type="match status" value="1"/>
</dbReference>
<gene>
    <name evidence="2" type="ORF">S06H3_10464</name>
</gene>
<dbReference type="CDD" id="cd00093">
    <property type="entry name" value="HTH_XRE"/>
    <property type="match status" value="1"/>
</dbReference>
<name>X1KLU9_9ZZZZ</name>
<feature type="non-terminal residue" evidence="2">
    <location>
        <position position="143"/>
    </location>
</feature>
<dbReference type="NCBIfam" id="TIGR03830">
    <property type="entry name" value="CxxCG_CxxCG_HTH"/>
    <property type="match status" value="1"/>
</dbReference>